<evidence type="ECO:0000256" key="1">
    <source>
        <dbReference type="ARBA" id="ARBA00003810"/>
    </source>
</evidence>
<evidence type="ECO:0000313" key="9">
    <source>
        <dbReference type="Proteomes" id="UP000323521"/>
    </source>
</evidence>
<evidence type="ECO:0000256" key="6">
    <source>
        <dbReference type="ARBA" id="ARBA00047628"/>
    </source>
</evidence>
<feature type="active site" description="Proton acceptor" evidence="7">
    <location>
        <position position="95"/>
    </location>
</feature>
<evidence type="ECO:0000256" key="5">
    <source>
        <dbReference type="ARBA" id="ARBA00032523"/>
    </source>
</evidence>
<comment type="function">
    <text evidence="1">Catalyzes the formation of 4-(hydroxymethyl)-2-furancarboxaldehyde phosphate (4-HFC-P) from two molecules of glyceraldehyde-3-P (GA-3-P).</text>
</comment>
<comment type="catalytic activity">
    <reaction evidence="6">
        <text>2 D-glyceraldehyde 3-phosphate = 4-(hydroxymethyl)-2-furancarboxaldehyde phosphate + phosphate + 2 H2O</text>
        <dbReference type="Rhea" id="RHEA:43536"/>
        <dbReference type="ChEBI" id="CHEBI:15377"/>
        <dbReference type="ChEBI" id="CHEBI:43474"/>
        <dbReference type="ChEBI" id="CHEBI:59776"/>
        <dbReference type="ChEBI" id="CHEBI:83407"/>
        <dbReference type="EC" id="4.2.3.153"/>
    </reaction>
</comment>
<dbReference type="Proteomes" id="UP000323521">
    <property type="component" value="Chromosome"/>
</dbReference>
<keyword evidence="3" id="KW-0456">Lyase</keyword>
<dbReference type="RefSeq" id="WP_214659075.1">
    <property type="nucleotide sequence ID" value="NZ_CP017634.1"/>
</dbReference>
<feature type="active site" description="Schiff-base intermediate with substrate" evidence="7">
    <location>
        <position position="37"/>
    </location>
</feature>
<dbReference type="GO" id="GO:0016829">
    <property type="term" value="F:lyase activity"/>
    <property type="evidence" value="ECO:0007669"/>
    <property type="project" value="UniProtKB-KW"/>
</dbReference>
<gene>
    <name evidence="8" type="ORF">DCMF_03930</name>
</gene>
<dbReference type="Pfam" id="PF04476">
    <property type="entry name" value="4HFCP_synth"/>
    <property type="match status" value="1"/>
</dbReference>
<sequence>MKERWPFSSEPSLLISVVNGREARAALAGGADIIDLKNPLEGPLGAPAPKVIEEVCGVVKGHKPFSIALGEFPGKPGAAALAALGGAYFQPDFLKIAFLAHTPSEEMVRTLKEIKSSIGSLPHQKTSQIVSVAFADTIRSGSWNLADFAAFSQEGGAAGCLIDTWEKNGSSLLDYFTGAELGEFIESCHTHELFCGLAGALKFSHIPLLSRLKPELIGVRSAVCGGDRLGGTVSCQSVRELKELCGQTEHEKADKHLA</sequence>
<evidence type="ECO:0000313" key="8">
    <source>
        <dbReference type="EMBL" id="ATW24049.1"/>
    </source>
</evidence>
<dbReference type="KEGG" id="fwa:DCMF_03930"/>
<dbReference type="EMBL" id="CP017634">
    <property type="protein sequence ID" value="ATW24049.1"/>
    <property type="molecule type" value="Genomic_DNA"/>
</dbReference>
<evidence type="ECO:0000256" key="4">
    <source>
        <dbReference type="ARBA" id="ARBA00023270"/>
    </source>
</evidence>
<dbReference type="EC" id="4.2.3.153" evidence="2"/>
<proteinExistence type="predicted"/>
<reference evidence="8 9" key="1">
    <citation type="submission" date="2016-10" db="EMBL/GenBank/DDBJ databases">
        <title>Complete Genome Sequence of Peptococcaceae strain DCMF.</title>
        <authorList>
            <person name="Edwards R.J."/>
            <person name="Holland S.I."/>
            <person name="Deshpande N.P."/>
            <person name="Wong Y.K."/>
            <person name="Ertan H."/>
            <person name="Manefield M."/>
            <person name="Russell T.L."/>
            <person name="Lee M.J."/>
        </authorList>
    </citation>
    <scope>NUCLEOTIDE SEQUENCE [LARGE SCALE GENOMIC DNA]</scope>
    <source>
        <strain evidence="8 9">DCMF</strain>
    </source>
</reference>
<evidence type="ECO:0000256" key="7">
    <source>
        <dbReference type="PIRSR" id="PIRSR015957-1"/>
    </source>
</evidence>
<dbReference type="PIRSF" id="PIRSF015957">
    <property type="entry name" value="UCP015957"/>
    <property type="match status" value="1"/>
</dbReference>
<dbReference type="AlphaFoldDB" id="A0A3G1KNK8"/>
<accession>A0A3G1KNK8</accession>
<evidence type="ECO:0000256" key="3">
    <source>
        <dbReference type="ARBA" id="ARBA00023239"/>
    </source>
</evidence>
<name>A0A3G1KNK8_FORW1</name>
<keyword evidence="4" id="KW-0704">Schiff base</keyword>
<protein>
    <recommendedName>
        <fullName evidence="2">(5-formylfuran-3-yl)methyl phosphate synthase</fullName>
        <ecNumber evidence="2">4.2.3.153</ecNumber>
    </recommendedName>
    <alternativeName>
        <fullName evidence="5">4-(hydroxymethyl)-2-furancarboxaldehyde-phosphate synthase</fullName>
    </alternativeName>
</protein>
<keyword evidence="9" id="KW-1185">Reference proteome</keyword>
<evidence type="ECO:0000256" key="2">
    <source>
        <dbReference type="ARBA" id="ARBA00012553"/>
    </source>
</evidence>
<dbReference type="InterPro" id="IPR007565">
    <property type="entry name" value="4HFCP_synth"/>
</dbReference>
<organism evidence="8 9">
    <name type="scientific">Formimonas warabiya</name>
    <dbReference type="NCBI Taxonomy" id="1761012"/>
    <lineage>
        <taxon>Bacteria</taxon>
        <taxon>Bacillati</taxon>
        <taxon>Bacillota</taxon>
        <taxon>Clostridia</taxon>
        <taxon>Eubacteriales</taxon>
        <taxon>Peptococcaceae</taxon>
        <taxon>Candidatus Formimonas</taxon>
    </lineage>
</organism>